<dbReference type="AlphaFoldDB" id="A0A835I1C6"/>
<keyword evidence="5" id="KW-0805">Transcription regulation</keyword>
<dbReference type="InterPro" id="IPR055185">
    <property type="entry name" value="C2CH-4th_BIRD-IDD"/>
</dbReference>
<dbReference type="GO" id="GO:0008270">
    <property type="term" value="F:zinc ion binding"/>
    <property type="evidence" value="ECO:0007669"/>
    <property type="project" value="UniProtKB-KW"/>
</dbReference>
<evidence type="ECO:0000256" key="1">
    <source>
        <dbReference type="ARBA" id="ARBA00022723"/>
    </source>
</evidence>
<dbReference type="Pfam" id="PF22995">
    <property type="entry name" value="C2CH-3rd_BIRD-IDD"/>
    <property type="match status" value="1"/>
</dbReference>
<dbReference type="PANTHER" id="PTHR10593:SF239">
    <property type="entry name" value="C2H2-TYPE DOMAIN-CONTAINING PROTEIN"/>
    <property type="match status" value="1"/>
</dbReference>
<comment type="caution">
    <text evidence="9">The sequence shown here is derived from an EMBL/GenBank/DDBJ whole genome shotgun (WGS) entry which is preliminary data.</text>
</comment>
<evidence type="ECO:0000256" key="5">
    <source>
        <dbReference type="ARBA" id="ARBA00023015"/>
    </source>
</evidence>
<dbReference type="EMBL" id="JADFTS010000004">
    <property type="protein sequence ID" value="KAF9608691.1"/>
    <property type="molecule type" value="Genomic_DNA"/>
</dbReference>
<protein>
    <recommendedName>
        <fullName evidence="8">C2H2-type domain-containing protein</fullName>
    </recommendedName>
</protein>
<dbReference type="GO" id="GO:0005634">
    <property type="term" value="C:nucleus"/>
    <property type="evidence" value="ECO:0007669"/>
    <property type="project" value="TreeGrafter"/>
</dbReference>
<accession>A0A835I1C6</accession>
<dbReference type="PROSITE" id="PS00028">
    <property type="entry name" value="ZINC_FINGER_C2H2_1"/>
    <property type="match status" value="1"/>
</dbReference>
<reference evidence="9 10" key="1">
    <citation type="submission" date="2020-10" db="EMBL/GenBank/DDBJ databases">
        <title>The Coptis chinensis genome and diversification of protoberbering-type alkaloids.</title>
        <authorList>
            <person name="Wang B."/>
            <person name="Shu S."/>
            <person name="Song C."/>
            <person name="Liu Y."/>
        </authorList>
    </citation>
    <scope>NUCLEOTIDE SEQUENCE [LARGE SCALE GENOMIC DNA]</scope>
    <source>
        <strain evidence="9">HL-2020</strain>
        <tissue evidence="9">Leaf</tissue>
    </source>
</reference>
<dbReference type="InterPro" id="IPR055187">
    <property type="entry name" value="C2CH-3rd_BIRD-IDD"/>
</dbReference>
<dbReference type="InterPro" id="IPR036236">
    <property type="entry name" value="Znf_C2H2_sf"/>
</dbReference>
<dbReference type="Gene3D" id="3.30.160.60">
    <property type="entry name" value="Classic Zinc Finger"/>
    <property type="match status" value="2"/>
</dbReference>
<dbReference type="InterPro" id="IPR013087">
    <property type="entry name" value="Znf_C2H2_type"/>
</dbReference>
<sequence>MLAECFCYGSTDNKCNPDYGGTATSAIILLYYSDPEAEVIALSPKTLMATNRFLCEICGKGFQRDQNLQLHRRGHNLPWKLRQRTSKEPKKRVYVCPEKSCVHHHPSRALGDLTGIKKHFCRKHGEKKWKCEKCSKRYAVQSDWKAHSKTCGTREYRCDCGTLFSRRDSFITHRAFCDALAEETARVTAASNISNTMNTGNMNYHLIGTSHGASMVQHFSSIFKPISSNNETIDQTRPGLSLWMDQGSRVGNPISNNLQELHQMASGNSVTVYSDPFAACSNPQQSDHHQLNWMYGNKLSSTNAGELTSTSLPIGHNIKEVPSPHLVSAPSLFSTHLQPHQQTTSANMSATALLQKLHK</sequence>
<feature type="domain" description="C2H2-type" evidence="8">
    <location>
        <begin position="53"/>
        <end position="75"/>
    </location>
</feature>
<dbReference type="Proteomes" id="UP000631114">
    <property type="component" value="Unassembled WGS sequence"/>
</dbReference>
<keyword evidence="4" id="KW-0862">Zinc</keyword>
<evidence type="ECO:0000313" key="10">
    <source>
        <dbReference type="Proteomes" id="UP000631114"/>
    </source>
</evidence>
<dbReference type="GO" id="GO:0003700">
    <property type="term" value="F:DNA-binding transcription factor activity"/>
    <property type="evidence" value="ECO:0007669"/>
    <property type="project" value="TreeGrafter"/>
</dbReference>
<dbReference type="FunFam" id="3.30.160.60:FF:000131">
    <property type="entry name" value="protein indeterminate-domain 5, chloroplastic-like"/>
    <property type="match status" value="1"/>
</dbReference>
<keyword evidence="6" id="KW-0804">Transcription</keyword>
<dbReference type="PANTHER" id="PTHR10593">
    <property type="entry name" value="SERINE/THREONINE-PROTEIN KINASE RIO"/>
    <property type="match status" value="1"/>
</dbReference>
<name>A0A835I1C6_9MAGN</name>
<gene>
    <name evidence="9" type="ORF">IFM89_010823</name>
</gene>
<dbReference type="InterPro" id="IPR055186">
    <property type="entry name" value="C2H2-2nd_BIRD-IDD"/>
</dbReference>
<evidence type="ECO:0000256" key="7">
    <source>
        <dbReference type="PROSITE-ProRule" id="PRU00042"/>
    </source>
</evidence>
<evidence type="ECO:0000313" key="9">
    <source>
        <dbReference type="EMBL" id="KAF9608691.1"/>
    </source>
</evidence>
<evidence type="ECO:0000256" key="4">
    <source>
        <dbReference type="ARBA" id="ARBA00022833"/>
    </source>
</evidence>
<organism evidence="9 10">
    <name type="scientific">Coptis chinensis</name>
    <dbReference type="NCBI Taxonomy" id="261450"/>
    <lineage>
        <taxon>Eukaryota</taxon>
        <taxon>Viridiplantae</taxon>
        <taxon>Streptophyta</taxon>
        <taxon>Embryophyta</taxon>
        <taxon>Tracheophyta</taxon>
        <taxon>Spermatophyta</taxon>
        <taxon>Magnoliopsida</taxon>
        <taxon>Ranunculales</taxon>
        <taxon>Ranunculaceae</taxon>
        <taxon>Coptidoideae</taxon>
        <taxon>Coptis</taxon>
    </lineage>
</organism>
<keyword evidence="10" id="KW-1185">Reference proteome</keyword>
<evidence type="ECO:0000256" key="2">
    <source>
        <dbReference type="ARBA" id="ARBA00022737"/>
    </source>
</evidence>
<dbReference type="SMART" id="SM00355">
    <property type="entry name" value="ZnF_C2H2"/>
    <property type="match status" value="2"/>
</dbReference>
<dbReference type="Pfam" id="PF22996">
    <property type="entry name" value="C2H2-2nd_BIRD-IDD"/>
    <property type="match status" value="1"/>
</dbReference>
<dbReference type="Pfam" id="PF22992">
    <property type="entry name" value="C2CH-4th_BIRD-IDD"/>
    <property type="match status" value="1"/>
</dbReference>
<dbReference type="PROSITE" id="PS50157">
    <property type="entry name" value="ZINC_FINGER_C2H2_2"/>
    <property type="match status" value="1"/>
</dbReference>
<dbReference type="InterPro" id="IPR031140">
    <property type="entry name" value="IDD1-16"/>
</dbReference>
<dbReference type="FunFam" id="3.30.160.60:FF:000554">
    <property type="entry name" value="protein indeterminate-domain 12-like"/>
    <property type="match status" value="1"/>
</dbReference>
<dbReference type="Pfam" id="PF00096">
    <property type="entry name" value="zf-C2H2"/>
    <property type="match status" value="1"/>
</dbReference>
<keyword evidence="1" id="KW-0479">Metal-binding</keyword>
<evidence type="ECO:0000256" key="6">
    <source>
        <dbReference type="ARBA" id="ARBA00023163"/>
    </source>
</evidence>
<evidence type="ECO:0000256" key="3">
    <source>
        <dbReference type="ARBA" id="ARBA00022771"/>
    </source>
</evidence>
<dbReference type="OrthoDB" id="6354171at2759"/>
<keyword evidence="3 7" id="KW-0863">Zinc-finger</keyword>
<dbReference type="SUPFAM" id="SSF57667">
    <property type="entry name" value="beta-beta-alpha zinc fingers"/>
    <property type="match status" value="1"/>
</dbReference>
<proteinExistence type="predicted"/>
<keyword evidence="2" id="KW-0677">Repeat</keyword>
<evidence type="ECO:0000259" key="8">
    <source>
        <dbReference type="PROSITE" id="PS50157"/>
    </source>
</evidence>